<sequence length="55" mass="6764">MHRDFLSRLRSFVKEIISEQEQKIKALEKPRDEEIDIFDLAEQQKRKNEKIDLYD</sequence>
<dbReference type="AlphaFoldDB" id="A0A1G6V8A3"/>
<dbReference type="EMBL" id="FMZR01000006">
    <property type="protein sequence ID" value="SDD49802.1"/>
    <property type="molecule type" value="Genomic_DNA"/>
</dbReference>
<protein>
    <submittedName>
        <fullName evidence="1">Uncharacterized protein</fullName>
    </submittedName>
</protein>
<proteinExistence type="predicted"/>
<gene>
    <name evidence="1" type="ORF">SAMN04487767_106238</name>
</gene>
<name>A0A1G6V8A3_9BACI</name>
<accession>A0A1G6V8A3</accession>
<dbReference type="Proteomes" id="UP000183507">
    <property type="component" value="Unassembled WGS sequence"/>
</dbReference>
<evidence type="ECO:0000313" key="2">
    <source>
        <dbReference type="Proteomes" id="UP000183507"/>
    </source>
</evidence>
<dbReference type="RefSeq" id="WP_170828850.1">
    <property type="nucleotide sequence ID" value="NZ_FMZR01000006.1"/>
</dbReference>
<evidence type="ECO:0000313" key="1">
    <source>
        <dbReference type="EMBL" id="SDD49802.1"/>
    </source>
</evidence>
<organism evidence="1 2">
    <name type="scientific">Bacillus wiedmannii</name>
    <dbReference type="NCBI Taxonomy" id="1890302"/>
    <lineage>
        <taxon>Bacteria</taxon>
        <taxon>Bacillati</taxon>
        <taxon>Bacillota</taxon>
        <taxon>Bacilli</taxon>
        <taxon>Bacillales</taxon>
        <taxon>Bacillaceae</taxon>
        <taxon>Bacillus</taxon>
        <taxon>Bacillus cereus group</taxon>
    </lineage>
</organism>
<reference evidence="2" key="1">
    <citation type="submission" date="2016-10" db="EMBL/GenBank/DDBJ databases">
        <authorList>
            <person name="Varghese N."/>
        </authorList>
    </citation>
    <scope>NUCLEOTIDE SEQUENCE [LARGE SCALE GENOMIC DNA]</scope>
    <source>
        <strain evidence="2">KPR-7A</strain>
    </source>
</reference>